<accession>A0A095ZMA0</accession>
<name>A0A095ZMA0_9BACT</name>
<reference evidence="2 3" key="1">
    <citation type="submission" date="2014-07" db="EMBL/GenBank/DDBJ databases">
        <authorList>
            <person name="McCorrison J."/>
            <person name="Sanka R."/>
            <person name="Torralba M."/>
            <person name="Gillis M."/>
            <person name="Haft D.H."/>
            <person name="Methe B."/>
            <person name="Sutton G."/>
            <person name="Nelson K.E."/>
        </authorList>
    </citation>
    <scope>NUCLEOTIDE SEQUENCE [LARGE SCALE GENOMIC DNA]</scope>
    <source>
        <strain evidence="2 3">DNF00853</strain>
    </source>
</reference>
<organism evidence="2 3">
    <name type="scientific">Hoylesella buccalis DNF00853</name>
    <dbReference type="NCBI Taxonomy" id="1401074"/>
    <lineage>
        <taxon>Bacteria</taxon>
        <taxon>Pseudomonadati</taxon>
        <taxon>Bacteroidota</taxon>
        <taxon>Bacteroidia</taxon>
        <taxon>Bacteroidales</taxon>
        <taxon>Prevotellaceae</taxon>
        <taxon>Hoylesella</taxon>
    </lineage>
</organism>
<dbReference type="EMBL" id="JRNN01000040">
    <property type="protein sequence ID" value="KGF35516.1"/>
    <property type="molecule type" value="Genomic_DNA"/>
</dbReference>
<feature type="chain" id="PRO_5001923804" description="Carboxypeptidase regulatory-like domain-containing protein" evidence="1">
    <location>
        <begin position="30"/>
        <end position="89"/>
    </location>
</feature>
<dbReference type="RefSeq" id="WP_036872288.1">
    <property type="nucleotide sequence ID" value="NZ_JRNN01000040.1"/>
</dbReference>
<protein>
    <recommendedName>
        <fullName evidence="4">Carboxypeptidase regulatory-like domain-containing protein</fullName>
    </recommendedName>
</protein>
<comment type="caution">
    <text evidence="2">The sequence shown here is derived from an EMBL/GenBank/DDBJ whole genome shotgun (WGS) entry which is preliminary data.</text>
</comment>
<keyword evidence="1" id="KW-0732">Signal</keyword>
<gene>
    <name evidence="2" type="ORF">HMPREF2137_04520</name>
</gene>
<dbReference type="AlphaFoldDB" id="A0A095ZMA0"/>
<dbReference type="Proteomes" id="UP000029556">
    <property type="component" value="Unassembled WGS sequence"/>
</dbReference>
<sequence>MRKVKETKQMKRILLTMLALMMMSMAAWTQERQITGTLVDKETNEPKTHATVQLLKTDSTFVTGTVSDKHGAYTLKASANSSKWGVNKN</sequence>
<proteinExistence type="predicted"/>
<evidence type="ECO:0000256" key="1">
    <source>
        <dbReference type="SAM" id="SignalP"/>
    </source>
</evidence>
<dbReference type="SUPFAM" id="SSF49464">
    <property type="entry name" value="Carboxypeptidase regulatory domain-like"/>
    <property type="match status" value="1"/>
</dbReference>
<evidence type="ECO:0008006" key="4">
    <source>
        <dbReference type="Google" id="ProtNLM"/>
    </source>
</evidence>
<feature type="signal peptide" evidence="1">
    <location>
        <begin position="1"/>
        <end position="29"/>
    </location>
</feature>
<evidence type="ECO:0000313" key="3">
    <source>
        <dbReference type="Proteomes" id="UP000029556"/>
    </source>
</evidence>
<evidence type="ECO:0000313" key="2">
    <source>
        <dbReference type="EMBL" id="KGF35516.1"/>
    </source>
</evidence>
<dbReference type="InterPro" id="IPR008969">
    <property type="entry name" value="CarboxyPept-like_regulatory"/>
</dbReference>